<keyword evidence="3" id="KW-0597">Phosphoprotein</keyword>
<dbReference type="InterPro" id="IPR036890">
    <property type="entry name" value="HATPase_C_sf"/>
</dbReference>
<proteinExistence type="predicted"/>
<evidence type="ECO:0000256" key="7">
    <source>
        <dbReference type="ARBA" id="ARBA00022840"/>
    </source>
</evidence>
<dbReference type="PANTHER" id="PTHR41523:SF8">
    <property type="entry name" value="ETHYLENE RESPONSE SENSOR PROTEIN"/>
    <property type="match status" value="1"/>
</dbReference>
<evidence type="ECO:0000313" key="11">
    <source>
        <dbReference type="Proteomes" id="UP001596189"/>
    </source>
</evidence>
<feature type="domain" description="Histidine kinase" evidence="9">
    <location>
        <begin position="289"/>
        <end position="486"/>
    </location>
</feature>
<dbReference type="GO" id="GO:0004673">
    <property type="term" value="F:protein histidine kinase activity"/>
    <property type="evidence" value="ECO:0007669"/>
    <property type="project" value="UniProtKB-EC"/>
</dbReference>
<dbReference type="Pfam" id="PF12282">
    <property type="entry name" value="GAF_PdtaS"/>
    <property type="match status" value="1"/>
</dbReference>
<keyword evidence="11" id="KW-1185">Reference proteome</keyword>
<dbReference type="InterPro" id="IPR013656">
    <property type="entry name" value="PAS_4"/>
</dbReference>
<keyword evidence="5" id="KW-0547">Nucleotide-binding</keyword>
<evidence type="ECO:0000256" key="8">
    <source>
        <dbReference type="ARBA" id="ARBA00023012"/>
    </source>
</evidence>
<dbReference type="InterPro" id="IPR003594">
    <property type="entry name" value="HATPase_dom"/>
</dbReference>
<dbReference type="RefSeq" id="WP_345717940.1">
    <property type="nucleotide sequence ID" value="NZ_BAABFP010000007.1"/>
</dbReference>
<name>A0ABW1JJF8_9ACTN</name>
<dbReference type="InterPro" id="IPR004358">
    <property type="entry name" value="Sig_transdc_His_kin-like_C"/>
</dbReference>
<dbReference type="Pfam" id="PF08448">
    <property type="entry name" value="PAS_4"/>
    <property type="match status" value="1"/>
</dbReference>
<dbReference type="InterPro" id="IPR035965">
    <property type="entry name" value="PAS-like_dom_sf"/>
</dbReference>
<dbReference type="PROSITE" id="PS50109">
    <property type="entry name" value="HIS_KIN"/>
    <property type="match status" value="1"/>
</dbReference>
<dbReference type="Pfam" id="PF02518">
    <property type="entry name" value="HATPase_c"/>
    <property type="match status" value="1"/>
</dbReference>
<evidence type="ECO:0000256" key="2">
    <source>
        <dbReference type="ARBA" id="ARBA00012438"/>
    </source>
</evidence>
<dbReference type="InterPro" id="IPR022066">
    <property type="entry name" value="PdtaS_GAF"/>
</dbReference>
<dbReference type="Gene3D" id="3.30.565.10">
    <property type="entry name" value="Histidine kinase-like ATPase, C-terminal domain"/>
    <property type="match status" value="1"/>
</dbReference>
<evidence type="ECO:0000256" key="6">
    <source>
        <dbReference type="ARBA" id="ARBA00022777"/>
    </source>
</evidence>
<keyword evidence="8" id="KW-0902">Two-component regulatory system</keyword>
<evidence type="ECO:0000256" key="3">
    <source>
        <dbReference type="ARBA" id="ARBA00022553"/>
    </source>
</evidence>
<evidence type="ECO:0000259" key="9">
    <source>
        <dbReference type="PROSITE" id="PS50109"/>
    </source>
</evidence>
<organism evidence="10 11">
    <name type="scientific">Angustibacter luteus</name>
    <dbReference type="NCBI Taxonomy" id="658456"/>
    <lineage>
        <taxon>Bacteria</taxon>
        <taxon>Bacillati</taxon>
        <taxon>Actinomycetota</taxon>
        <taxon>Actinomycetes</taxon>
        <taxon>Kineosporiales</taxon>
        <taxon>Kineosporiaceae</taxon>
    </lineage>
</organism>
<comment type="catalytic activity">
    <reaction evidence="1">
        <text>ATP + protein L-histidine = ADP + protein N-phospho-L-histidine.</text>
        <dbReference type="EC" id="2.7.13.3"/>
    </reaction>
</comment>
<reference evidence="11" key="1">
    <citation type="journal article" date="2019" name="Int. J. Syst. Evol. Microbiol.">
        <title>The Global Catalogue of Microorganisms (GCM) 10K type strain sequencing project: providing services to taxonomists for standard genome sequencing and annotation.</title>
        <authorList>
            <consortium name="The Broad Institute Genomics Platform"/>
            <consortium name="The Broad Institute Genome Sequencing Center for Infectious Disease"/>
            <person name="Wu L."/>
            <person name="Ma J."/>
        </authorList>
    </citation>
    <scope>NUCLEOTIDE SEQUENCE [LARGE SCALE GENOMIC DNA]</scope>
    <source>
        <strain evidence="11">KACC 14249</strain>
    </source>
</reference>
<evidence type="ECO:0000313" key="10">
    <source>
        <dbReference type="EMBL" id="MFC6009016.1"/>
    </source>
</evidence>
<dbReference type="Gene3D" id="3.30.450.20">
    <property type="entry name" value="PAS domain"/>
    <property type="match status" value="1"/>
</dbReference>
<dbReference type="SMART" id="SM00911">
    <property type="entry name" value="HWE_HK"/>
    <property type="match status" value="1"/>
</dbReference>
<dbReference type="PRINTS" id="PR00344">
    <property type="entry name" value="BCTRLSENSOR"/>
</dbReference>
<accession>A0ABW1JJF8</accession>
<dbReference type="Gene3D" id="3.30.450.280">
    <property type="entry name" value="GAF domain"/>
    <property type="match status" value="1"/>
</dbReference>
<dbReference type="SUPFAM" id="SSF55785">
    <property type="entry name" value="PYP-like sensor domain (PAS domain)"/>
    <property type="match status" value="1"/>
</dbReference>
<gene>
    <name evidence="10" type="ORF">ACFQDO_17920</name>
</gene>
<keyword evidence="6 10" id="KW-0418">Kinase</keyword>
<dbReference type="SMART" id="SM00387">
    <property type="entry name" value="HATPase_c"/>
    <property type="match status" value="1"/>
</dbReference>
<dbReference type="PANTHER" id="PTHR41523">
    <property type="entry name" value="TWO-COMPONENT SYSTEM SENSOR PROTEIN"/>
    <property type="match status" value="1"/>
</dbReference>
<dbReference type="EMBL" id="JBHSRD010000008">
    <property type="protein sequence ID" value="MFC6009016.1"/>
    <property type="molecule type" value="Genomic_DNA"/>
</dbReference>
<protein>
    <recommendedName>
        <fullName evidence="2">histidine kinase</fullName>
        <ecNumber evidence="2">2.7.13.3</ecNumber>
    </recommendedName>
</protein>
<dbReference type="InterPro" id="IPR005467">
    <property type="entry name" value="His_kinase_dom"/>
</dbReference>
<dbReference type="Pfam" id="PF07568">
    <property type="entry name" value="HisKA_2"/>
    <property type="match status" value="1"/>
</dbReference>
<dbReference type="InterPro" id="IPR011495">
    <property type="entry name" value="Sig_transdc_His_kin_sub2_dim/P"/>
</dbReference>
<dbReference type="InterPro" id="IPR038424">
    <property type="entry name" value="H_kinase_PdtaS_GAF_sf"/>
</dbReference>
<dbReference type="EC" id="2.7.13.3" evidence="2"/>
<dbReference type="InterPro" id="IPR011102">
    <property type="entry name" value="Sig_transdc_His_kinase_HWE"/>
</dbReference>
<evidence type="ECO:0000256" key="5">
    <source>
        <dbReference type="ARBA" id="ARBA00022741"/>
    </source>
</evidence>
<evidence type="ECO:0000256" key="1">
    <source>
        <dbReference type="ARBA" id="ARBA00000085"/>
    </source>
</evidence>
<comment type="caution">
    <text evidence="10">The sequence shown here is derived from an EMBL/GenBank/DDBJ whole genome shotgun (WGS) entry which is preliminary data.</text>
</comment>
<sequence>MTDLVHERTDLGDADVEWLRLLVGDWQLLSDLSFADLVLWVPAGDGWLAVAHVRPTTGATAFVDDVVGQDVARGRRPQLDRAFDEQRICRERDPDWQDDVPLREETIPVVRDGRPIAVMARHTNLSTMRTPSRLELTYVACADALALMITSGSFPVAGAPTGMRRGAPRVGDGLLRLDVDGLVTYASPNAVSAFHRLGHDRELVGQSLAEVTTSLMRGRGQVDEGLSLVVTGKAPWRADLEASGATLSVRAVPLQVDGRRIGALLLARDVSELRRRERQLLSKDATIREIHHRVKNNLQTVAALLRMQSRRVDDAAARTALSQAERRVAAIALVHETLSTGYDETVDFDDVAARGLSALVEVARPGGAVRTQHEGSFGRLRAEDATALSLVLTELVQNAVEHGFAGRDGLVTVHAERSGAGADDRLVVRVSDDGMGLPERSQNGLERDGLGTQIVKALVSELGGTIAWSGRPGGGTDVRLDLVPRPLED</sequence>
<dbReference type="SUPFAM" id="SSF55874">
    <property type="entry name" value="ATPase domain of HSP90 chaperone/DNA topoisomerase II/histidine kinase"/>
    <property type="match status" value="1"/>
</dbReference>
<dbReference type="Proteomes" id="UP001596189">
    <property type="component" value="Unassembled WGS sequence"/>
</dbReference>
<evidence type="ECO:0000256" key="4">
    <source>
        <dbReference type="ARBA" id="ARBA00022679"/>
    </source>
</evidence>
<keyword evidence="7" id="KW-0067">ATP-binding</keyword>
<keyword evidence="4 10" id="KW-0808">Transferase</keyword>